<keyword evidence="5" id="KW-0238">DNA-binding</keyword>
<dbReference type="InterPro" id="IPR036390">
    <property type="entry name" value="WH_DNA-bd_sf"/>
</dbReference>
<evidence type="ECO:0000313" key="8">
    <source>
        <dbReference type="EMBL" id="MBB5754980.1"/>
    </source>
</evidence>
<dbReference type="InterPro" id="IPR036388">
    <property type="entry name" value="WH-like_DNA-bd_sf"/>
</dbReference>
<evidence type="ECO:0000313" key="9">
    <source>
        <dbReference type="Proteomes" id="UP000523821"/>
    </source>
</evidence>
<dbReference type="GO" id="GO:0045892">
    <property type="term" value="P:negative regulation of DNA-templated transcription"/>
    <property type="evidence" value="ECO:0007669"/>
    <property type="project" value="TreeGrafter"/>
</dbReference>
<dbReference type="PANTHER" id="PTHR33202">
    <property type="entry name" value="ZINC UPTAKE REGULATION PROTEIN"/>
    <property type="match status" value="1"/>
</dbReference>
<dbReference type="InterPro" id="IPR002481">
    <property type="entry name" value="FUR"/>
</dbReference>
<comment type="caution">
    <text evidence="8">The sequence shown here is derived from an EMBL/GenBank/DDBJ whole genome shotgun (WGS) entry which is preliminary data.</text>
</comment>
<dbReference type="Gene3D" id="1.10.10.10">
    <property type="entry name" value="Winged helix-like DNA-binding domain superfamily/Winged helix DNA-binding domain"/>
    <property type="match status" value="1"/>
</dbReference>
<keyword evidence="7" id="KW-0479">Metal-binding</keyword>
<dbReference type="InterPro" id="IPR043135">
    <property type="entry name" value="Fur_C"/>
</dbReference>
<comment type="similarity">
    <text evidence="1">Belongs to the Fur family.</text>
</comment>
<evidence type="ECO:0000256" key="2">
    <source>
        <dbReference type="ARBA" id="ARBA00022491"/>
    </source>
</evidence>
<feature type="binding site" evidence="7">
    <location>
        <position position="168"/>
    </location>
    <ligand>
        <name>Zn(2+)</name>
        <dbReference type="ChEBI" id="CHEBI:29105"/>
    </ligand>
</feature>
<dbReference type="EMBL" id="JACHOO010000011">
    <property type="protein sequence ID" value="MBB5754980.1"/>
    <property type="molecule type" value="Genomic_DNA"/>
</dbReference>
<dbReference type="GO" id="GO:1900376">
    <property type="term" value="P:regulation of secondary metabolite biosynthetic process"/>
    <property type="evidence" value="ECO:0007669"/>
    <property type="project" value="TreeGrafter"/>
</dbReference>
<name>A0A7W9FQJ2_9HYPH</name>
<dbReference type="GO" id="GO:0005829">
    <property type="term" value="C:cytosol"/>
    <property type="evidence" value="ECO:0007669"/>
    <property type="project" value="TreeGrafter"/>
</dbReference>
<keyword evidence="2" id="KW-0678">Repressor</keyword>
<keyword evidence="4" id="KW-0805">Transcription regulation</keyword>
<feature type="binding site" evidence="7">
    <location>
        <position position="171"/>
    </location>
    <ligand>
        <name>Zn(2+)</name>
        <dbReference type="ChEBI" id="CHEBI:29105"/>
    </ligand>
</feature>
<keyword evidence="9" id="KW-1185">Reference proteome</keyword>
<comment type="cofactor">
    <cofactor evidence="7">
        <name>Zn(2+)</name>
        <dbReference type="ChEBI" id="CHEBI:29105"/>
    </cofactor>
    <text evidence="7">Binds 1 zinc ion per subunit.</text>
</comment>
<dbReference type="SUPFAM" id="SSF46785">
    <property type="entry name" value="Winged helix' DNA-binding domain"/>
    <property type="match status" value="1"/>
</dbReference>
<evidence type="ECO:0000256" key="7">
    <source>
        <dbReference type="PIRSR" id="PIRSR602481-1"/>
    </source>
</evidence>
<evidence type="ECO:0000256" key="1">
    <source>
        <dbReference type="ARBA" id="ARBA00007957"/>
    </source>
</evidence>
<gene>
    <name evidence="8" type="ORF">GGQ63_004077</name>
</gene>
<feature type="binding site" evidence="7">
    <location>
        <position position="128"/>
    </location>
    <ligand>
        <name>Zn(2+)</name>
        <dbReference type="ChEBI" id="CHEBI:29105"/>
    </ligand>
</feature>
<dbReference type="AlphaFoldDB" id="A0A7W9FQJ2"/>
<organism evidence="8 9">
    <name type="scientific">Prosthecomicrobium pneumaticum</name>
    <dbReference type="NCBI Taxonomy" id="81895"/>
    <lineage>
        <taxon>Bacteria</taxon>
        <taxon>Pseudomonadati</taxon>
        <taxon>Pseudomonadota</taxon>
        <taxon>Alphaproteobacteria</taxon>
        <taxon>Hyphomicrobiales</taxon>
        <taxon>Kaistiaceae</taxon>
        <taxon>Prosthecomicrobium</taxon>
    </lineage>
</organism>
<dbReference type="GO" id="GO:0003700">
    <property type="term" value="F:DNA-binding transcription factor activity"/>
    <property type="evidence" value="ECO:0007669"/>
    <property type="project" value="InterPro"/>
</dbReference>
<accession>A0A7W9FQJ2</accession>
<evidence type="ECO:0000256" key="6">
    <source>
        <dbReference type="ARBA" id="ARBA00023163"/>
    </source>
</evidence>
<dbReference type="PANTHER" id="PTHR33202:SF6">
    <property type="entry name" value="ZINC UPTAKE REGULATION PROTEIN"/>
    <property type="match status" value="1"/>
</dbReference>
<dbReference type="GO" id="GO:0000976">
    <property type="term" value="F:transcription cis-regulatory region binding"/>
    <property type="evidence" value="ECO:0007669"/>
    <property type="project" value="TreeGrafter"/>
</dbReference>
<keyword evidence="6" id="KW-0804">Transcription</keyword>
<evidence type="ECO:0000256" key="4">
    <source>
        <dbReference type="ARBA" id="ARBA00023015"/>
    </source>
</evidence>
<protein>
    <submittedName>
        <fullName evidence="8">Fur family zinc uptake transcriptional regulator</fullName>
    </submittedName>
</protein>
<dbReference type="Pfam" id="PF01475">
    <property type="entry name" value="FUR"/>
    <property type="match status" value="1"/>
</dbReference>
<proteinExistence type="inferred from homology"/>
<dbReference type="Gene3D" id="3.30.1490.190">
    <property type="match status" value="1"/>
</dbReference>
<sequence length="175" mass="18313">MADGPMADHATLEHSEHDHADCTRAALAHAEAVCAAGGLRFTEQRRRVLAALAESHVPSSAYEVIDRLAEAGRRPAPISVYRALDFLTGHGLAHRIESKNAFVACTRAGSHAPDTAGEASGATVFLLCERCGAAAEAASPALDSALARLAADAHFTPHAPVIEIRGLCTRCREAA</sequence>
<dbReference type="GO" id="GO:0008270">
    <property type="term" value="F:zinc ion binding"/>
    <property type="evidence" value="ECO:0007669"/>
    <property type="project" value="TreeGrafter"/>
</dbReference>
<dbReference type="RefSeq" id="WP_246429901.1">
    <property type="nucleotide sequence ID" value="NZ_JACHOO010000011.1"/>
</dbReference>
<evidence type="ECO:0000256" key="5">
    <source>
        <dbReference type="ARBA" id="ARBA00023125"/>
    </source>
</evidence>
<keyword evidence="3 7" id="KW-0862">Zinc</keyword>
<evidence type="ECO:0000256" key="3">
    <source>
        <dbReference type="ARBA" id="ARBA00022833"/>
    </source>
</evidence>
<reference evidence="8 9" key="1">
    <citation type="submission" date="2020-08" db="EMBL/GenBank/DDBJ databases">
        <title>Genomic Encyclopedia of Type Strains, Phase IV (KMG-IV): sequencing the most valuable type-strain genomes for metagenomic binning, comparative biology and taxonomic classification.</title>
        <authorList>
            <person name="Goeker M."/>
        </authorList>
    </citation>
    <scope>NUCLEOTIDE SEQUENCE [LARGE SCALE GENOMIC DNA]</scope>
    <source>
        <strain evidence="8 9">DSM 16268</strain>
    </source>
</reference>
<feature type="binding site" evidence="7">
    <location>
        <position position="131"/>
    </location>
    <ligand>
        <name>Zn(2+)</name>
        <dbReference type="ChEBI" id="CHEBI:29105"/>
    </ligand>
</feature>
<dbReference type="Proteomes" id="UP000523821">
    <property type="component" value="Unassembled WGS sequence"/>
</dbReference>